<proteinExistence type="predicted"/>
<name>A0A6M2EME3_9ROSI</name>
<dbReference type="EMBL" id="GILB01006107">
    <property type="protein sequence ID" value="NUU86440.1"/>
    <property type="molecule type" value="Transcribed_RNA"/>
</dbReference>
<sequence length="243" mass="25706">MKTLFWVWKFSQCCLKPPFNGIISTSQVIAGGPSSSNQSHYADDVLVQDLLDEDAFDVDKVDYSGIDDGFDSGSKFLSSPVTCFAKRQEDGSMGGSSATFSDRIVGDSPKAADVAPLPAVVAPMSVNVTPPMPTIVGPQAPTASAPPETGISSTHEPAVGKWRDLFASNRSSDCCSKLTHFSGINCSESCTLLSVDLGSNCDVWKSCIVGYVAGKSPGFKALNNIISNTWTVKPPYLFMTQGG</sequence>
<reference evidence="1" key="1">
    <citation type="submission" date="2020-03" db="EMBL/GenBank/DDBJ databases">
        <authorList>
            <person name="Zhang R."/>
        </authorList>
    </citation>
    <scope>NUCLEOTIDE SEQUENCE</scope>
</reference>
<accession>A0A6M2EME3</accession>
<protein>
    <submittedName>
        <fullName evidence="1">Uncharacterized protein</fullName>
    </submittedName>
</protein>
<organism evidence="1">
    <name type="scientific">Populus davidiana</name>
    <dbReference type="NCBI Taxonomy" id="266767"/>
    <lineage>
        <taxon>Eukaryota</taxon>
        <taxon>Viridiplantae</taxon>
        <taxon>Streptophyta</taxon>
        <taxon>Embryophyta</taxon>
        <taxon>Tracheophyta</taxon>
        <taxon>Spermatophyta</taxon>
        <taxon>Magnoliopsida</taxon>
        <taxon>eudicotyledons</taxon>
        <taxon>Gunneridae</taxon>
        <taxon>Pentapetalae</taxon>
        <taxon>rosids</taxon>
        <taxon>fabids</taxon>
        <taxon>Malpighiales</taxon>
        <taxon>Salicaceae</taxon>
        <taxon>Saliceae</taxon>
        <taxon>Populus</taxon>
    </lineage>
</organism>
<dbReference type="AlphaFoldDB" id="A0A6M2EME3"/>
<evidence type="ECO:0000313" key="1">
    <source>
        <dbReference type="EMBL" id="NUU86440.1"/>
    </source>
</evidence>